<dbReference type="AlphaFoldDB" id="C1BR77"/>
<name>C1BR77_CALRO</name>
<dbReference type="Pfam" id="PF08737">
    <property type="entry name" value="Rgp1"/>
    <property type="match status" value="2"/>
</dbReference>
<dbReference type="EMBL" id="BT077106">
    <property type="protein sequence ID" value="ACO11530.1"/>
    <property type="molecule type" value="mRNA"/>
</dbReference>
<proteinExistence type="evidence at transcript level"/>
<protein>
    <submittedName>
        <fullName evidence="1">Retrograde Golgi transport protein RGP1 homolog</fullName>
    </submittedName>
</protein>
<accession>C1BR77</accession>
<dbReference type="InterPro" id="IPR014848">
    <property type="entry name" value="Rgp1"/>
</dbReference>
<organism evidence="1">
    <name type="scientific">Caligus rogercresseyi</name>
    <name type="common">Sea louse</name>
    <dbReference type="NCBI Taxonomy" id="217165"/>
    <lineage>
        <taxon>Eukaryota</taxon>
        <taxon>Metazoa</taxon>
        <taxon>Ecdysozoa</taxon>
        <taxon>Arthropoda</taxon>
        <taxon>Crustacea</taxon>
        <taxon>Multicrustacea</taxon>
        <taxon>Hexanauplia</taxon>
        <taxon>Copepoda</taxon>
        <taxon>Siphonostomatoida</taxon>
        <taxon>Caligidae</taxon>
        <taxon>Caligus</taxon>
    </lineage>
</organism>
<evidence type="ECO:0000313" key="1">
    <source>
        <dbReference type="EMBL" id="ACO11530.1"/>
    </source>
</evidence>
<sequence>MEISVVLLDRNVFAFEETIKSRITFTNPSEDKAESLAWASAQIHYSCTLSDVIPSSSQDDASISSNRLITSFQPVLDSGSRDVYASSPFILLADMILEPQDSKVFFFEEKIPHKSNSLPPSYLGHRIKYSYKLIVGTQRVNSSIKMVKIPFRVIQSLSDGSRRALKAREANNKLIVSTKSPFLPVPPEESQEADDDEEEDAFSTYMEGSKIFHHYEIARQTGKLAKLSLFKNAYRIGEEVMGTFEFYDSGIRCVEYSVSLMSEEILEKKGRKLSCHAKCHDVTLGFQFSNLALQIPLHVPPTFHTETCELKWYLHFVFVISSKIPFQKSASPKEDDEWNGPKGLEVETMVWDLPITLIPTSPEVLTSSLLQPFSKRSVVCQI</sequence>
<dbReference type="PANTHER" id="PTHR12507">
    <property type="entry name" value="REDUCED GROWTH PHENOTYPE 1 RGP1, YEAST -RELATED"/>
    <property type="match status" value="1"/>
</dbReference>
<gene>
    <name evidence="1" type="primary">RGP1</name>
</gene>
<reference evidence="1" key="1">
    <citation type="submission" date="2009-03" db="EMBL/GenBank/DDBJ databases">
        <title>Caligus rogercresseyi ESTs and full-length cDNAs.</title>
        <authorList>
            <person name="Yasuike M."/>
            <person name="von Schalburg K."/>
            <person name="Cooper G."/>
            <person name="Leong J."/>
            <person name="Jones S.R.M."/>
            <person name="Koop B.F."/>
        </authorList>
    </citation>
    <scope>NUCLEOTIDE SEQUENCE</scope>
    <source>
        <tissue evidence="1">Whole body</tissue>
    </source>
</reference>